<accession>A0A0E9SKH1</accession>
<evidence type="ECO:0000313" key="1">
    <source>
        <dbReference type="EMBL" id="JAH41869.1"/>
    </source>
</evidence>
<organism evidence="1">
    <name type="scientific">Anguilla anguilla</name>
    <name type="common">European freshwater eel</name>
    <name type="synonym">Muraena anguilla</name>
    <dbReference type="NCBI Taxonomy" id="7936"/>
    <lineage>
        <taxon>Eukaryota</taxon>
        <taxon>Metazoa</taxon>
        <taxon>Chordata</taxon>
        <taxon>Craniata</taxon>
        <taxon>Vertebrata</taxon>
        <taxon>Euteleostomi</taxon>
        <taxon>Actinopterygii</taxon>
        <taxon>Neopterygii</taxon>
        <taxon>Teleostei</taxon>
        <taxon>Anguilliformes</taxon>
        <taxon>Anguillidae</taxon>
        <taxon>Anguilla</taxon>
    </lineage>
</organism>
<proteinExistence type="predicted"/>
<protein>
    <submittedName>
        <fullName evidence="1">Uncharacterized protein</fullName>
    </submittedName>
</protein>
<reference evidence="1" key="2">
    <citation type="journal article" date="2015" name="Fish Shellfish Immunol.">
        <title>Early steps in the European eel (Anguilla anguilla)-Vibrio vulnificus interaction in the gills: Role of the RtxA13 toxin.</title>
        <authorList>
            <person name="Callol A."/>
            <person name="Pajuelo D."/>
            <person name="Ebbesson L."/>
            <person name="Teles M."/>
            <person name="MacKenzie S."/>
            <person name="Amaro C."/>
        </authorList>
    </citation>
    <scope>NUCLEOTIDE SEQUENCE</scope>
</reference>
<sequence length="30" mass="3513">MYAIQMNTKPNSKRKDTMQSNLVCAYNKCM</sequence>
<dbReference type="EMBL" id="GBXM01066708">
    <property type="protein sequence ID" value="JAH41869.1"/>
    <property type="molecule type" value="Transcribed_RNA"/>
</dbReference>
<dbReference type="AlphaFoldDB" id="A0A0E9SKH1"/>
<name>A0A0E9SKH1_ANGAN</name>
<reference evidence="1" key="1">
    <citation type="submission" date="2014-11" db="EMBL/GenBank/DDBJ databases">
        <authorList>
            <person name="Amaro Gonzalez C."/>
        </authorList>
    </citation>
    <scope>NUCLEOTIDE SEQUENCE</scope>
</reference>